<sequence length="93" mass="10028">MSGCPGRLSDVTDKDSHRQYGPGSLVAISSAPMDGWVAKFVTDYGREQHYSQVAAWMIREDENGRTAVAGIAPWGSGCWSAGPEHGVAYLTLR</sequence>
<evidence type="ECO:0000313" key="2">
    <source>
        <dbReference type="EMBL" id="GEC29829.1"/>
    </source>
</evidence>
<keyword evidence="3" id="KW-1185">Reference proteome</keyword>
<organism evidence="2 3">
    <name type="scientific">Pseudonocardia saturnea</name>
    <dbReference type="NCBI Taxonomy" id="33909"/>
    <lineage>
        <taxon>Bacteria</taxon>
        <taxon>Bacillati</taxon>
        <taxon>Actinomycetota</taxon>
        <taxon>Actinomycetes</taxon>
        <taxon>Pseudonocardiales</taxon>
        <taxon>Pseudonocardiaceae</taxon>
        <taxon>Pseudonocardia</taxon>
    </lineage>
</organism>
<reference evidence="2 3" key="1">
    <citation type="submission" date="2019-06" db="EMBL/GenBank/DDBJ databases">
        <title>Whole genome shotgun sequence of Pseudonocardia saturnea NBRC 14499.</title>
        <authorList>
            <person name="Hosoyama A."/>
            <person name="Uohara A."/>
            <person name="Ohji S."/>
            <person name="Ichikawa N."/>
        </authorList>
    </citation>
    <scope>NUCLEOTIDE SEQUENCE [LARGE SCALE GENOMIC DNA]</scope>
    <source>
        <strain evidence="2 3">NBRC 14499</strain>
    </source>
</reference>
<dbReference type="Proteomes" id="UP000320693">
    <property type="component" value="Unassembled WGS sequence"/>
</dbReference>
<gene>
    <name evidence="2" type="ORF">PSA01_68580</name>
</gene>
<dbReference type="EMBL" id="BJNH01000231">
    <property type="protein sequence ID" value="GEC29829.1"/>
    <property type="molecule type" value="Genomic_DNA"/>
</dbReference>
<comment type="caution">
    <text evidence="2">The sequence shown here is derived from an EMBL/GenBank/DDBJ whole genome shotgun (WGS) entry which is preliminary data.</text>
</comment>
<proteinExistence type="predicted"/>
<name>A0ABQ0SAE5_9PSEU</name>
<evidence type="ECO:0000313" key="3">
    <source>
        <dbReference type="Proteomes" id="UP000320693"/>
    </source>
</evidence>
<protein>
    <submittedName>
        <fullName evidence="2">Uncharacterized protein</fullName>
    </submittedName>
</protein>
<accession>A0ABQ0SAE5</accession>
<feature type="region of interest" description="Disordered" evidence="1">
    <location>
        <begin position="1"/>
        <end position="20"/>
    </location>
</feature>
<evidence type="ECO:0000256" key="1">
    <source>
        <dbReference type="SAM" id="MobiDB-lite"/>
    </source>
</evidence>